<feature type="non-terminal residue" evidence="2">
    <location>
        <position position="243"/>
    </location>
</feature>
<dbReference type="EMBL" id="UINC01203650">
    <property type="protein sequence ID" value="SVE24011.1"/>
    <property type="molecule type" value="Genomic_DNA"/>
</dbReference>
<reference evidence="2" key="1">
    <citation type="submission" date="2018-05" db="EMBL/GenBank/DDBJ databases">
        <authorList>
            <person name="Lanie J.A."/>
            <person name="Ng W.-L."/>
            <person name="Kazmierczak K.M."/>
            <person name="Andrzejewski T.M."/>
            <person name="Davidsen T.M."/>
            <person name="Wayne K.J."/>
            <person name="Tettelin H."/>
            <person name="Glass J.I."/>
            <person name="Rusch D."/>
            <person name="Podicherti R."/>
            <person name="Tsui H.-C.T."/>
            <person name="Winkler M.E."/>
        </authorList>
    </citation>
    <scope>NUCLEOTIDE SEQUENCE</scope>
</reference>
<keyword evidence="1" id="KW-1133">Transmembrane helix</keyword>
<evidence type="ECO:0000313" key="2">
    <source>
        <dbReference type="EMBL" id="SVE24011.1"/>
    </source>
</evidence>
<protein>
    <submittedName>
        <fullName evidence="2">Uncharacterized protein</fullName>
    </submittedName>
</protein>
<gene>
    <name evidence="2" type="ORF">METZ01_LOCUS476865</name>
</gene>
<feature type="transmembrane region" description="Helical" evidence="1">
    <location>
        <begin position="17"/>
        <end position="34"/>
    </location>
</feature>
<keyword evidence="1" id="KW-0472">Membrane</keyword>
<dbReference type="AlphaFoldDB" id="A0A383BVX1"/>
<proteinExistence type="predicted"/>
<feature type="non-terminal residue" evidence="2">
    <location>
        <position position="1"/>
    </location>
</feature>
<sequence>YGMAEVTFWLKKKKGNLVYGLGVVMIFPLVFFPAKEINEYYEARTNGSLVVAGPNATLSEATKMAVWVDENIPENNLVVISAGGPESSVLTKYMKKKVLERMTYFSRGGELKKIIFIAHQDMPPYEYPFVPMVQERILKLPSSVFNKIYSIGNLGVYELNLKVEKLIPPTFDPDYEGKLGNSNIPKVNIRKIERPRVVGKKVLHIENNSGKMMDVISPIVKRVDIIEDHAYLLYVFITDFQPL</sequence>
<accession>A0A383BVX1</accession>
<keyword evidence="1" id="KW-0812">Transmembrane</keyword>
<evidence type="ECO:0000256" key="1">
    <source>
        <dbReference type="SAM" id="Phobius"/>
    </source>
</evidence>
<name>A0A383BVX1_9ZZZZ</name>
<organism evidence="2">
    <name type="scientific">marine metagenome</name>
    <dbReference type="NCBI Taxonomy" id="408172"/>
    <lineage>
        <taxon>unclassified sequences</taxon>
        <taxon>metagenomes</taxon>
        <taxon>ecological metagenomes</taxon>
    </lineage>
</organism>